<evidence type="ECO:0008006" key="4">
    <source>
        <dbReference type="Google" id="ProtNLM"/>
    </source>
</evidence>
<reference evidence="2 3" key="1">
    <citation type="submission" date="2020-07" db="EMBL/GenBank/DDBJ databases">
        <title>Sequencing the genomes of 1000 actinobacteria strains.</title>
        <authorList>
            <person name="Klenk H.-P."/>
        </authorList>
    </citation>
    <scope>NUCLEOTIDE SEQUENCE [LARGE SCALE GENOMIC DNA]</scope>
    <source>
        <strain evidence="2 3">DSM 44442</strain>
    </source>
</reference>
<feature type="region of interest" description="Disordered" evidence="1">
    <location>
        <begin position="169"/>
        <end position="188"/>
    </location>
</feature>
<gene>
    <name evidence="2" type="ORF">HNR10_001036</name>
</gene>
<name>A0A7Z0EJB1_9ACTN</name>
<evidence type="ECO:0000313" key="2">
    <source>
        <dbReference type="EMBL" id="NYJ33155.1"/>
    </source>
</evidence>
<keyword evidence="3" id="KW-1185">Reference proteome</keyword>
<protein>
    <recommendedName>
        <fullName evidence="4">Lipoprotein</fullName>
    </recommendedName>
</protein>
<dbReference type="AlphaFoldDB" id="A0A7Z0EJB1"/>
<organism evidence="2 3">
    <name type="scientific">Nocardiopsis aegyptia</name>
    <dbReference type="NCBI Taxonomy" id="220378"/>
    <lineage>
        <taxon>Bacteria</taxon>
        <taxon>Bacillati</taxon>
        <taxon>Actinomycetota</taxon>
        <taxon>Actinomycetes</taxon>
        <taxon>Streptosporangiales</taxon>
        <taxon>Nocardiopsidaceae</taxon>
        <taxon>Nocardiopsis</taxon>
    </lineage>
</organism>
<dbReference type="EMBL" id="JACCFS010000001">
    <property type="protein sequence ID" value="NYJ33155.1"/>
    <property type="molecule type" value="Genomic_DNA"/>
</dbReference>
<comment type="caution">
    <text evidence="2">The sequence shown here is derived from an EMBL/GenBank/DDBJ whole genome shotgun (WGS) entry which is preliminary data.</text>
</comment>
<evidence type="ECO:0000313" key="3">
    <source>
        <dbReference type="Proteomes" id="UP000572051"/>
    </source>
</evidence>
<sequence>MGARWIAGVVGVLLAVSGCSLLRSEDSPCCVDPDLDQDVHEGVFGPPGAAIRARLEVVEVAALEDRLRTTVHFTNEDDEPASFGTDYFTGGEGSASGIRVLDTDHQLYYGPDPDLGSRPEEEFVWEPDVTHEIVVDAPRLRREPGTVTVLAPDGTALYRDVAVVDGGGSSRRAGGADPVTFPVADGVPEPADPLPLVWREKADAPEPEGEVGASTEREWAEGGRVWRLSIDSVHRDGAIGFVRYTLTLVSGRPPAGEDPEDLPADLDLTVVDSDLLMPRPEQRVDTEDGALSLGRISWAVFDRAGQEIEGSLLVMSHRREEARVDVHAGPFGVIEHQDVLGH</sequence>
<dbReference type="RefSeq" id="WP_179821230.1">
    <property type="nucleotide sequence ID" value="NZ_JACCFS010000001.1"/>
</dbReference>
<proteinExistence type="predicted"/>
<evidence type="ECO:0000256" key="1">
    <source>
        <dbReference type="SAM" id="MobiDB-lite"/>
    </source>
</evidence>
<accession>A0A7Z0EJB1</accession>
<dbReference type="PROSITE" id="PS51257">
    <property type="entry name" value="PROKAR_LIPOPROTEIN"/>
    <property type="match status" value="1"/>
</dbReference>
<dbReference type="Proteomes" id="UP000572051">
    <property type="component" value="Unassembled WGS sequence"/>
</dbReference>